<dbReference type="Pfam" id="PF18701">
    <property type="entry name" value="DUF5641"/>
    <property type="match status" value="1"/>
</dbReference>
<evidence type="ECO:0000259" key="1">
    <source>
        <dbReference type="Pfam" id="PF18701"/>
    </source>
</evidence>
<comment type="caution">
    <text evidence="2">The sequence shown here is derived from an EMBL/GenBank/DDBJ whole genome shotgun (WGS) entry which is preliminary data.</text>
</comment>
<dbReference type="EMBL" id="JARBHB010000001">
    <property type="protein sequence ID" value="KAJ8894946.1"/>
    <property type="molecule type" value="Genomic_DNA"/>
</dbReference>
<proteinExistence type="predicted"/>
<organism evidence="2 3">
    <name type="scientific">Dryococelus australis</name>
    <dbReference type="NCBI Taxonomy" id="614101"/>
    <lineage>
        <taxon>Eukaryota</taxon>
        <taxon>Metazoa</taxon>
        <taxon>Ecdysozoa</taxon>
        <taxon>Arthropoda</taxon>
        <taxon>Hexapoda</taxon>
        <taxon>Insecta</taxon>
        <taxon>Pterygota</taxon>
        <taxon>Neoptera</taxon>
        <taxon>Polyneoptera</taxon>
        <taxon>Phasmatodea</taxon>
        <taxon>Verophasmatodea</taxon>
        <taxon>Anareolatae</taxon>
        <taxon>Phasmatidae</taxon>
        <taxon>Eurycanthinae</taxon>
        <taxon>Dryococelus</taxon>
    </lineage>
</organism>
<feature type="domain" description="DUF5641" evidence="1">
    <location>
        <begin position="14"/>
        <end position="45"/>
    </location>
</feature>
<dbReference type="InterPro" id="IPR040676">
    <property type="entry name" value="DUF5641"/>
</dbReference>
<name>A0ABQ9IEA6_9NEOP</name>
<protein>
    <recommendedName>
        <fullName evidence="1">DUF5641 domain-containing protein</fullName>
    </recommendedName>
</protein>
<accession>A0ABQ9IEA6</accession>
<sequence length="89" mass="9684">MVGEGWTGPWLRCKVSPGKDGKVRVGHVKTTLGEMMRPVQRLHPLEVSGPLEASGPSEDRVAAPAPVRLKVMVSRSGRLARLPSRFLSE</sequence>
<evidence type="ECO:0000313" key="3">
    <source>
        <dbReference type="Proteomes" id="UP001159363"/>
    </source>
</evidence>
<keyword evidence="3" id="KW-1185">Reference proteome</keyword>
<dbReference type="Proteomes" id="UP001159363">
    <property type="component" value="Chromosome 1"/>
</dbReference>
<gene>
    <name evidence="2" type="ORF">PR048_000253</name>
</gene>
<evidence type="ECO:0000313" key="2">
    <source>
        <dbReference type="EMBL" id="KAJ8894946.1"/>
    </source>
</evidence>
<reference evidence="2 3" key="1">
    <citation type="submission" date="2023-02" db="EMBL/GenBank/DDBJ databases">
        <title>LHISI_Scaffold_Assembly.</title>
        <authorList>
            <person name="Stuart O.P."/>
            <person name="Cleave R."/>
            <person name="Magrath M.J.L."/>
            <person name="Mikheyev A.S."/>
        </authorList>
    </citation>
    <scope>NUCLEOTIDE SEQUENCE [LARGE SCALE GENOMIC DNA]</scope>
    <source>
        <strain evidence="2">Daus_M_001</strain>
        <tissue evidence="2">Leg muscle</tissue>
    </source>
</reference>